<feature type="compositionally biased region" description="Pro residues" evidence="5">
    <location>
        <begin position="1"/>
        <end position="11"/>
    </location>
</feature>
<keyword evidence="1 4" id="KW-0963">Cytoplasm</keyword>
<comment type="subunit">
    <text evidence="4">Component of the proteasome complex.</text>
</comment>
<evidence type="ECO:0000313" key="6">
    <source>
        <dbReference type="EMBL" id="GMI48114.1"/>
    </source>
</evidence>
<evidence type="ECO:0000256" key="2">
    <source>
        <dbReference type="ARBA" id="ARBA00022942"/>
    </source>
</evidence>
<dbReference type="PROSITE" id="PS00854">
    <property type="entry name" value="PROTEASOME_BETA_1"/>
    <property type="match status" value="1"/>
</dbReference>
<dbReference type="OrthoDB" id="268479at2759"/>
<accession>A0A9W7LF19</accession>
<comment type="subcellular location">
    <subcellularLocation>
        <location evidence="4">Cytoplasm</location>
    </subcellularLocation>
    <subcellularLocation>
        <location evidence="4">Nucleus</location>
    </subcellularLocation>
</comment>
<evidence type="ECO:0000256" key="1">
    <source>
        <dbReference type="ARBA" id="ARBA00022490"/>
    </source>
</evidence>
<keyword evidence="2 4" id="KW-0647">Proteasome</keyword>
<dbReference type="InterPro" id="IPR001353">
    <property type="entry name" value="Proteasome_sua/b"/>
</dbReference>
<dbReference type="GO" id="GO:0005839">
    <property type="term" value="C:proteasome core complex"/>
    <property type="evidence" value="ECO:0007669"/>
    <property type="project" value="InterPro"/>
</dbReference>
<dbReference type="GO" id="GO:0051603">
    <property type="term" value="P:proteolysis involved in protein catabolic process"/>
    <property type="evidence" value="ECO:0007669"/>
    <property type="project" value="InterPro"/>
</dbReference>
<evidence type="ECO:0000256" key="5">
    <source>
        <dbReference type="SAM" id="MobiDB-lite"/>
    </source>
</evidence>
<dbReference type="SUPFAM" id="SSF56235">
    <property type="entry name" value="N-terminal nucleophile aminohydrolases (Ntn hydrolases)"/>
    <property type="match status" value="1"/>
</dbReference>
<organism evidence="6 7">
    <name type="scientific">Triparma columacea</name>
    <dbReference type="NCBI Taxonomy" id="722753"/>
    <lineage>
        <taxon>Eukaryota</taxon>
        <taxon>Sar</taxon>
        <taxon>Stramenopiles</taxon>
        <taxon>Ochrophyta</taxon>
        <taxon>Bolidophyceae</taxon>
        <taxon>Parmales</taxon>
        <taxon>Triparmaceae</taxon>
        <taxon>Triparma</taxon>
    </lineage>
</organism>
<protein>
    <recommendedName>
        <fullName evidence="4">Proteasome subunit beta</fullName>
    </recommendedName>
</protein>
<name>A0A9W7LF19_9STRA</name>
<proteinExistence type="inferred from homology"/>
<dbReference type="Pfam" id="PF00227">
    <property type="entry name" value="Proteasome"/>
    <property type="match status" value="1"/>
</dbReference>
<dbReference type="AlphaFoldDB" id="A0A9W7LF19"/>
<evidence type="ECO:0000256" key="4">
    <source>
        <dbReference type="RuleBase" id="RU004203"/>
    </source>
</evidence>
<evidence type="ECO:0000256" key="3">
    <source>
        <dbReference type="ARBA" id="ARBA00023242"/>
    </source>
</evidence>
<comment type="caution">
    <text evidence="6">The sequence shown here is derived from an EMBL/GenBank/DDBJ whole genome shotgun (WGS) entry which is preliminary data.</text>
</comment>
<comment type="similarity">
    <text evidence="4">Belongs to the peptidase T1B family.</text>
</comment>
<sequence>MTSLPLPPHSSPRPLLTSPLPRSALTHANGIQRLPIHHSEPHSMAVPASFDQQPGADSIDHGVTEAPYERRFSPYDFNGGTTLAISGPDFAVVAGDTRMSTGYEILSRDVSKLHPLTDHCVLASAGCKTDVDQLRSVLDIRSDMYRHNHQKDMKVTSVAQMLGNTLYGRRFFPYYSFNVLAGVDAEGKGAVYSYDAIGSFERTHFSASGSGQSFVVPLLDNVIVHKNRQDEKRELGAEEVVEIVKDAFVTAGERDIYTGDKLEIMVITKDGIQKSTFPLKAD</sequence>
<keyword evidence="7" id="KW-1185">Reference proteome</keyword>
<dbReference type="PANTHER" id="PTHR32194">
    <property type="entry name" value="METALLOPROTEASE TLDD"/>
    <property type="match status" value="1"/>
</dbReference>
<gene>
    <name evidence="6" type="ORF">TrCOL_g907</name>
</gene>
<dbReference type="InterPro" id="IPR023333">
    <property type="entry name" value="Proteasome_suB-type"/>
</dbReference>
<dbReference type="PANTHER" id="PTHR32194:SF2">
    <property type="entry name" value="PROTEASOME SUBUNIT BETA TYPE-1"/>
    <property type="match status" value="1"/>
</dbReference>
<dbReference type="CDD" id="cd03757">
    <property type="entry name" value="proteasome_beta_type_1"/>
    <property type="match status" value="1"/>
</dbReference>
<dbReference type="InterPro" id="IPR016050">
    <property type="entry name" value="Proteasome_bsu_CS"/>
</dbReference>
<keyword evidence="3 4" id="KW-0539">Nucleus</keyword>
<dbReference type="GO" id="GO:0005737">
    <property type="term" value="C:cytoplasm"/>
    <property type="evidence" value="ECO:0007669"/>
    <property type="project" value="UniProtKB-SubCell"/>
</dbReference>
<feature type="region of interest" description="Disordered" evidence="5">
    <location>
        <begin position="1"/>
        <end position="22"/>
    </location>
</feature>
<reference evidence="7" key="1">
    <citation type="journal article" date="2023" name="Commun. Biol.">
        <title>Genome analysis of Parmales, the sister group of diatoms, reveals the evolutionary specialization of diatoms from phago-mixotrophs to photoautotrophs.</title>
        <authorList>
            <person name="Ban H."/>
            <person name="Sato S."/>
            <person name="Yoshikawa S."/>
            <person name="Yamada K."/>
            <person name="Nakamura Y."/>
            <person name="Ichinomiya M."/>
            <person name="Sato N."/>
            <person name="Blanc-Mathieu R."/>
            <person name="Endo H."/>
            <person name="Kuwata A."/>
            <person name="Ogata H."/>
        </authorList>
    </citation>
    <scope>NUCLEOTIDE SEQUENCE [LARGE SCALE GENOMIC DNA]</scope>
</reference>
<dbReference type="FunFam" id="3.60.20.10:FF:000027">
    <property type="entry name" value="Proteasome subunit beta type-6"/>
    <property type="match status" value="1"/>
</dbReference>
<evidence type="ECO:0000313" key="7">
    <source>
        <dbReference type="Proteomes" id="UP001165065"/>
    </source>
</evidence>
<dbReference type="Gene3D" id="3.60.20.10">
    <property type="entry name" value="Glutamine Phosphoribosylpyrophosphate, subunit 1, domain 1"/>
    <property type="match status" value="1"/>
</dbReference>
<dbReference type="PROSITE" id="PS51476">
    <property type="entry name" value="PROTEASOME_BETA_2"/>
    <property type="match status" value="1"/>
</dbReference>
<comment type="function">
    <text evidence="4">Component of the proteasome, a multicatalytic proteinase complex which is characterized by its ability to cleave peptides with Arg, Phe, Tyr, Leu, and Glu adjacent to the leaving group at neutral or slightly basic pH. The proteasome has an ATP-dependent proteolytic activity.</text>
</comment>
<dbReference type="Proteomes" id="UP001165065">
    <property type="component" value="Unassembled WGS sequence"/>
</dbReference>
<dbReference type="EMBL" id="BRYA01000375">
    <property type="protein sequence ID" value="GMI48114.1"/>
    <property type="molecule type" value="Genomic_DNA"/>
</dbReference>
<dbReference type="InterPro" id="IPR029055">
    <property type="entry name" value="Ntn_hydrolases_N"/>
</dbReference>
<feature type="compositionally biased region" description="Low complexity" evidence="5">
    <location>
        <begin position="12"/>
        <end position="22"/>
    </location>
</feature>
<dbReference type="GO" id="GO:0005634">
    <property type="term" value="C:nucleus"/>
    <property type="evidence" value="ECO:0007669"/>
    <property type="project" value="UniProtKB-SubCell"/>
</dbReference>